<dbReference type="EMBL" id="QXFZ01006748">
    <property type="protein sequence ID" value="KAE9058090.1"/>
    <property type="molecule type" value="Genomic_DNA"/>
</dbReference>
<accession>A0A6A3V9Q0</accession>
<evidence type="ECO:0000313" key="5">
    <source>
        <dbReference type="Proteomes" id="UP000440367"/>
    </source>
</evidence>
<dbReference type="Proteomes" id="UP000437068">
    <property type="component" value="Unassembled WGS sequence"/>
</dbReference>
<gene>
    <name evidence="3" type="ORF">PF001_g32501</name>
    <name evidence="2" type="ORF">PF002_g31815</name>
    <name evidence="1" type="ORF">PF007_g31419</name>
</gene>
<comment type="caution">
    <text evidence="2">The sequence shown here is derived from an EMBL/GenBank/DDBJ whole genome shotgun (WGS) entry which is preliminary data.</text>
</comment>
<feature type="non-terminal residue" evidence="2">
    <location>
        <position position="17"/>
    </location>
</feature>
<dbReference type="EMBL" id="QXGD01006250">
    <property type="protein sequence ID" value="KAE9163598.1"/>
    <property type="molecule type" value="Genomic_DNA"/>
</dbReference>
<protein>
    <submittedName>
        <fullName evidence="2">Uncharacterized protein</fullName>
    </submittedName>
</protein>
<dbReference type="Proteomes" id="UP000440367">
    <property type="component" value="Unassembled WGS sequence"/>
</dbReference>
<proteinExistence type="predicted"/>
<dbReference type="Proteomes" id="UP000441208">
    <property type="component" value="Unassembled WGS sequence"/>
</dbReference>
<sequence>MAGSDTIDVVEQAVTLF</sequence>
<organism evidence="2 5">
    <name type="scientific">Phytophthora fragariae</name>
    <dbReference type="NCBI Taxonomy" id="53985"/>
    <lineage>
        <taxon>Eukaryota</taxon>
        <taxon>Sar</taxon>
        <taxon>Stramenopiles</taxon>
        <taxon>Oomycota</taxon>
        <taxon>Peronosporomycetes</taxon>
        <taxon>Peronosporales</taxon>
        <taxon>Peronosporaceae</taxon>
        <taxon>Phytophthora</taxon>
    </lineage>
</organism>
<reference evidence="4 5" key="1">
    <citation type="submission" date="2018-08" db="EMBL/GenBank/DDBJ databases">
        <title>Genomic investigation of the strawberry pathogen Phytophthora fragariae indicates pathogenicity is determined by transcriptional variation in three key races.</title>
        <authorList>
            <person name="Adams T.M."/>
            <person name="Armitage A.D."/>
            <person name="Sobczyk M.K."/>
            <person name="Bates H.J."/>
            <person name="Dunwell J.M."/>
            <person name="Nellist C.F."/>
            <person name="Harrison R.J."/>
        </authorList>
    </citation>
    <scope>NUCLEOTIDE SEQUENCE [LARGE SCALE GENOMIC DNA]</scope>
    <source>
        <strain evidence="3 4">A4</strain>
        <strain evidence="2 5">BC-1</strain>
        <strain evidence="1 6">NOV-71</strain>
    </source>
</reference>
<dbReference type="EMBL" id="QXGE01009071">
    <property type="protein sequence ID" value="KAE9261151.1"/>
    <property type="molecule type" value="Genomic_DNA"/>
</dbReference>
<name>A0A6A3V9Q0_9STRA</name>
<evidence type="ECO:0000313" key="4">
    <source>
        <dbReference type="Proteomes" id="UP000437068"/>
    </source>
</evidence>
<evidence type="ECO:0000313" key="3">
    <source>
        <dbReference type="EMBL" id="KAE9261151.1"/>
    </source>
</evidence>
<evidence type="ECO:0000313" key="2">
    <source>
        <dbReference type="EMBL" id="KAE9163598.1"/>
    </source>
</evidence>
<evidence type="ECO:0000313" key="1">
    <source>
        <dbReference type="EMBL" id="KAE9058090.1"/>
    </source>
</evidence>
<evidence type="ECO:0000313" key="6">
    <source>
        <dbReference type="Proteomes" id="UP000441208"/>
    </source>
</evidence>
<dbReference type="AlphaFoldDB" id="A0A6A3V9Q0"/>